<proteinExistence type="predicted"/>
<evidence type="ECO:0000313" key="2">
    <source>
        <dbReference type="EMBL" id="SGZ48971.1"/>
    </source>
</evidence>
<dbReference type="EMBL" id="LT635756">
    <property type="protein sequence ID" value="SGZ47731.1"/>
    <property type="molecule type" value="Genomic_DNA"/>
</dbReference>
<reference evidence="3 4" key="1">
    <citation type="submission" date="2016-10" db="EMBL/GenBank/DDBJ databases">
        <authorList>
            <person name="de Groot N.N."/>
        </authorList>
    </citation>
    <scope>NUCLEOTIDE SEQUENCE [LARGE SCALE GENOMIC DNA]</scope>
    <source>
        <strain evidence="1 4">CBS 141442</strain>
        <strain evidence="2 3">PYCC 4715</strain>
    </source>
</reference>
<protein>
    <submittedName>
        <fullName evidence="1">CIC11C00000000032</fullName>
    </submittedName>
    <submittedName>
        <fullName evidence="2">CIC11C00000001638</fullName>
    </submittedName>
</protein>
<organism evidence="1 4">
    <name type="scientific">Sungouiella intermedia</name>
    <dbReference type="NCBI Taxonomy" id="45354"/>
    <lineage>
        <taxon>Eukaryota</taxon>
        <taxon>Fungi</taxon>
        <taxon>Dikarya</taxon>
        <taxon>Ascomycota</taxon>
        <taxon>Saccharomycotina</taxon>
        <taxon>Pichiomycetes</taxon>
        <taxon>Metschnikowiaceae</taxon>
        <taxon>Sungouiella</taxon>
    </lineage>
</organism>
<dbReference type="AlphaFoldDB" id="A0A1L0BCT2"/>
<dbReference type="SUPFAM" id="SSF58113">
    <property type="entry name" value="Apolipoprotein A-I"/>
    <property type="match status" value="1"/>
</dbReference>
<evidence type="ECO:0000313" key="1">
    <source>
        <dbReference type="EMBL" id="SGZ47731.1"/>
    </source>
</evidence>
<gene>
    <name evidence="2" type="ORF">SAMEA4029009_CIC11G00000001638</name>
    <name evidence="1" type="ORF">SAMEA4029010_CIC11G00000000032</name>
</gene>
<accession>A0A1L0BCT2</accession>
<evidence type="ECO:0000313" key="3">
    <source>
        <dbReference type="Proteomes" id="UP000182259"/>
    </source>
</evidence>
<dbReference type="Gene3D" id="1.20.120.20">
    <property type="entry name" value="Apolipoprotein"/>
    <property type="match status" value="1"/>
</dbReference>
<dbReference type="EMBL" id="LT635764">
    <property type="protein sequence ID" value="SGZ48971.1"/>
    <property type="molecule type" value="Genomic_DNA"/>
</dbReference>
<name>A0A1L0BCT2_9ASCO</name>
<dbReference type="STRING" id="45354.A0A1L0BCT2"/>
<evidence type="ECO:0000313" key="4">
    <source>
        <dbReference type="Proteomes" id="UP000182334"/>
    </source>
</evidence>
<sequence>MGAFAKFKCFFVSFVLFYTVYLYTYRCPKTHESSLDHAVQVLTHPFSHQHDQLCQKLDTVDHYVAPYRAKAHAFLDSHVHSHHLFKEYKVESKLQLAKAKYYELVHPWTLQFAALIELAEYHAAVYFHSFYVWAKAHFHKTVVPKAGELKKNVAAQAETVAEQVASQASTLKDQVVSQAATLKDQAASQAATIKDQVVSQAGNVKEQVIAQAENIKEKVQSNI</sequence>
<dbReference type="OrthoDB" id="4072889at2759"/>
<dbReference type="Proteomes" id="UP000182259">
    <property type="component" value="Chromosome I"/>
</dbReference>
<dbReference type="Proteomes" id="UP000182334">
    <property type="component" value="Chromosome I"/>
</dbReference>
<keyword evidence="4" id="KW-1185">Reference proteome</keyword>